<feature type="region of interest" description="Disordered" evidence="1">
    <location>
        <begin position="168"/>
        <end position="345"/>
    </location>
</feature>
<feature type="compositionally biased region" description="Basic and acidic residues" evidence="1">
    <location>
        <begin position="309"/>
        <end position="345"/>
    </location>
</feature>
<dbReference type="AlphaFoldDB" id="A0A388LQV2"/>
<feature type="compositionally biased region" description="Basic and acidic residues" evidence="1">
    <location>
        <begin position="212"/>
        <end position="236"/>
    </location>
</feature>
<accession>A0A388LQV2</accession>
<evidence type="ECO:0008006" key="4">
    <source>
        <dbReference type="Google" id="ProtNLM"/>
    </source>
</evidence>
<feature type="compositionally biased region" description="Polar residues" evidence="1">
    <location>
        <begin position="176"/>
        <end position="193"/>
    </location>
</feature>
<sequence length="367" mass="41167">MAKLRRGNLVWDFVTAGQHVGNQAKMHGDRKLRCNFCGHLFQGNAGKAVHHFTQAKYCKAVGMRVPAEIWNDTDYTFKPATSRRVQRWMADEGVRDMRAAAGGQQQRMDEGERDEIQDALDQEEGLEGGVGEGGTVDEAVRDPDLPGEEVVMTSRGVGRVERVYFTYGGGPDGMGSHTSVITDDVPSTGQASATDVLEQEPQGGLWTTGRSWEVRSDNEHEREAEEEEVPRQDRHYSPSHHRTTAPPEALRRSERLASTAGRKQTHDSKEREGEMIPSGSGIRPRSSSELRTYDFDVGHTGGGLGDFSAPERRHASPSEVHTDDFDLRGRVETEEERDARLDREEEDRLRTLPGWEDRVAFLEEQRR</sequence>
<keyword evidence="3" id="KW-1185">Reference proteome</keyword>
<proteinExistence type="predicted"/>
<feature type="compositionally biased region" description="Basic and acidic residues" evidence="1">
    <location>
        <begin position="286"/>
        <end position="297"/>
    </location>
</feature>
<evidence type="ECO:0000313" key="3">
    <source>
        <dbReference type="Proteomes" id="UP000265515"/>
    </source>
</evidence>
<reference evidence="2 3" key="1">
    <citation type="journal article" date="2018" name="Cell">
        <title>The Chara Genome: Secondary Complexity and Implications for Plant Terrestrialization.</title>
        <authorList>
            <person name="Nishiyama T."/>
            <person name="Sakayama H."/>
            <person name="Vries J.D."/>
            <person name="Buschmann H."/>
            <person name="Saint-Marcoux D."/>
            <person name="Ullrich K.K."/>
            <person name="Haas F.B."/>
            <person name="Vanderstraeten L."/>
            <person name="Becker D."/>
            <person name="Lang D."/>
            <person name="Vosolsobe S."/>
            <person name="Rombauts S."/>
            <person name="Wilhelmsson P.K.I."/>
            <person name="Janitza P."/>
            <person name="Kern R."/>
            <person name="Heyl A."/>
            <person name="Rumpler F."/>
            <person name="Villalobos L.I.A.C."/>
            <person name="Clay J.M."/>
            <person name="Skokan R."/>
            <person name="Toyoda A."/>
            <person name="Suzuki Y."/>
            <person name="Kagoshima H."/>
            <person name="Schijlen E."/>
            <person name="Tajeshwar N."/>
            <person name="Catarino B."/>
            <person name="Hetherington A.J."/>
            <person name="Saltykova A."/>
            <person name="Bonnot C."/>
            <person name="Breuninger H."/>
            <person name="Symeonidi A."/>
            <person name="Radhakrishnan G.V."/>
            <person name="Van Nieuwerburgh F."/>
            <person name="Deforce D."/>
            <person name="Chang C."/>
            <person name="Karol K.G."/>
            <person name="Hedrich R."/>
            <person name="Ulvskov P."/>
            <person name="Glockner G."/>
            <person name="Delwiche C.F."/>
            <person name="Petrasek J."/>
            <person name="Van de Peer Y."/>
            <person name="Friml J."/>
            <person name="Beilby M."/>
            <person name="Dolan L."/>
            <person name="Kohara Y."/>
            <person name="Sugano S."/>
            <person name="Fujiyama A."/>
            <person name="Delaux P.-M."/>
            <person name="Quint M."/>
            <person name="TheiBen G."/>
            <person name="Hagemann M."/>
            <person name="Harholt J."/>
            <person name="Dunand C."/>
            <person name="Zachgo S."/>
            <person name="Langdale J."/>
            <person name="Maumus F."/>
            <person name="Straeten D.V.D."/>
            <person name="Gould S.B."/>
            <person name="Rensing S.A."/>
        </authorList>
    </citation>
    <scope>NUCLEOTIDE SEQUENCE [LARGE SCALE GENOMIC DNA]</scope>
    <source>
        <strain evidence="2 3">S276</strain>
    </source>
</reference>
<feature type="compositionally biased region" description="Low complexity" evidence="1">
    <location>
        <begin position="276"/>
        <end position="285"/>
    </location>
</feature>
<evidence type="ECO:0000256" key="1">
    <source>
        <dbReference type="SAM" id="MobiDB-lite"/>
    </source>
</evidence>
<dbReference type="EMBL" id="BFEA01000488">
    <property type="protein sequence ID" value="GBG84710.1"/>
    <property type="molecule type" value="Genomic_DNA"/>
</dbReference>
<name>A0A388LQV2_CHABU</name>
<gene>
    <name evidence="2" type="ORF">CBR_g39086</name>
</gene>
<dbReference type="Proteomes" id="UP000265515">
    <property type="component" value="Unassembled WGS sequence"/>
</dbReference>
<organism evidence="2 3">
    <name type="scientific">Chara braunii</name>
    <name type="common">Braun's stonewort</name>
    <dbReference type="NCBI Taxonomy" id="69332"/>
    <lineage>
        <taxon>Eukaryota</taxon>
        <taxon>Viridiplantae</taxon>
        <taxon>Streptophyta</taxon>
        <taxon>Charophyceae</taxon>
        <taxon>Charales</taxon>
        <taxon>Characeae</taxon>
        <taxon>Chara</taxon>
    </lineage>
</organism>
<feature type="compositionally biased region" description="Basic and acidic residues" evidence="1">
    <location>
        <begin position="264"/>
        <end position="274"/>
    </location>
</feature>
<dbReference type="Gramene" id="GBG84710">
    <property type="protein sequence ID" value="GBG84710"/>
    <property type="gene ID" value="CBR_g39086"/>
</dbReference>
<evidence type="ECO:0000313" key="2">
    <source>
        <dbReference type="EMBL" id="GBG84710.1"/>
    </source>
</evidence>
<protein>
    <recommendedName>
        <fullName evidence="4">BED-type domain-containing protein</fullName>
    </recommendedName>
</protein>
<feature type="region of interest" description="Disordered" evidence="1">
    <location>
        <begin position="121"/>
        <end position="150"/>
    </location>
</feature>
<comment type="caution">
    <text evidence="2">The sequence shown here is derived from an EMBL/GenBank/DDBJ whole genome shotgun (WGS) entry which is preliminary data.</text>
</comment>